<evidence type="ECO:0000313" key="3">
    <source>
        <dbReference type="EMBL" id="NFF86580.1"/>
    </source>
</evidence>
<dbReference type="Proteomes" id="UP000473681">
    <property type="component" value="Unassembled WGS sequence"/>
</dbReference>
<evidence type="ECO:0000313" key="5">
    <source>
        <dbReference type="Proteomes" id="UP000472355"/>
    </source>
</evidence>
<feature type="transmembrane region" description="Helical" evidence="1">
    <location>
        <begin position="50"/>
        <end position="77"/>
    </location>
</feature>
<gene>
    <name evidence="2" type="ORF">EXM65_01245</name>
    <name evidence="3" type="ORF">FC774_01475</name>
    <name evidence="4" type="ORF">FDB51_12250</name>
</gene>
<organism evidence="2 5">
    <name type="scientific">Clostridium botulinum</name>
    <dbReference type="NCBI Taxonomy" id="1491"/>
    <lineage>
        <taxon>Bacteria</taxon>
        <taxon>Bacillati</taxon>
        <taxon>Bacillota</taxon>
        <taxon>Clostridia</taxon>
        <taxon>Eubacteriales</taxon>
        <taxon>Clostridiaceae</taxon>
        <taxon>Clostridium</taxon>
    </lineage>
</organism>
<dbReference type="AlphaFoldDB" id="A0A0C2N7T8"/>
<keyword evidence="1" id="KW-1133">Transmembrane helix</keyword>
<dbReference type="EMBL" id="SWVK01000016">
    <property type="protein sequence ID" value="NFN35881.1"/>
    <property type="molecule type" value="Genomic_DNA"/>
</dbReference>
<evidence type="ECO:0000313" key="7">
    <source>
        <dbReference type="Proteomes" id="UP000476820"/>
    </source>
</evidence>
<dbReference type="Proteomes" id="UP000472355">
    <property type="component" value="Unassembled WGS sequence"/>
</dbReference>
<dbReference type="Proteomes" id="UP000476820">
    <property type="component" value="Unassembled WGS sequence"/>
</dbReference>
<reference evidence="2 5" key="1">
    <citation type="submission" date="2019-02" db="EMBL/GenBank/DDBJ databases">
        <title>Genome sequencing of Clostridium botulinum clinical isolates.</title>
        <authorList>
            <person name="Brunt J."/>
            <person name="Van Vliet A.H.M."/>
            <person name="Stringer S.C."/>
            <person name="Grant K.A."/>
            <person name="Carter A.C."/>
            <person name="Peck M.W."/>
        </authorList>
    </citation>
    <scope>NUCLEOTIDE SEQUENCE [LARGE SCALE GENOMIC DNA]</scope>
    <source>
        <strain evidence="2 5">H113700579</strain>
    </source>
</reference>
<protein>
    <submittedName>
        <fullName evidence="2">Uncharacterized protein</fullName>
    </submittedName>
</protein>
<dbReference type="EMBL" id="SGKU01000002">
    <property type="protein sequence ID" value="NFA41232.1"/>
    <property type="molecule type" value="Genomic_DNA"/>
</dbReference>
<dbReference type="RefSeq" id="WP_012450896.1">
    <property type="nucleotide sequence ID" value="NZ_CP010520.1"/>
</dbReference>
<evidence type="ECO:0000313" key="2">
    <source>
        <dbReference type="EMBL" id="NFA41232.1"/>
    </source>
</evidence>
<accession>A0A0C2N7T8</accession>
<keyword evidence="1" id="KW-0812">Transmembrane</keyword>
<reference evidence="6 7" key="2">
    <citation type="submission" date="2019-04" db="EMBL/GenBank/DDBJ databases">
        <title>Genome sequencing of Clostridium botulinum Groups I-IV and Clostridium butyricum.</title>
        <authorList>
            <person name="Brunt J."/>
            <person name="Van Vliet A.H.M."/>
            <person name="Stringer S.C."/>
            <person name="Carter A.T."/>
            <person name="Peck M.W."/>
        </authorList>
    </citation>
    <scope>NUCLEOTIDE SEQUENCE [LARGE SCALE GENOMIC DNA]</scope>
    <source>
        <strain evidence="3 7">1605</strain>
        <strain evidence="4 6">CB-K-33E</strain>
    </source>
</reference>
<proteinExistence type="predicted"/>
<evidence type="ECO:0000313" key="4">
    <source>
        <dbReference type="EMBL" id="NFN35881.1"/>
    </source>
</evidence>
<comment type="caution">
    <text evidence="2">The sequence shown here is derived from an EMBL/GenBank/DDBJ whole genome shotgun (WGS) entry which is preliminary data.</text>
</comment>
<evidence type="ECO:0000313" key="6">
    <source>
        <dbReference type="Proteomes" id="UP000473681"/>
    </source>
</evidence>
<keyword evidence="1" id="KW-0472">Membrane</keyword>
<dbReference type="EMBL" id="SWOV01000002">
    <property type="protein sequence ID" value="NFF86580.1"/>
    <property type="molecule type" value="Genomic_DNA"/>
</dbReference>
<name>A0A0C2N7T8_CLOBO</name>
<dbReference type="OrthoDB" id="9999828at2"/>
<evidence type="ECO:0000256" key="1">
    <source>
        <dbReference type="SAM" id="Phobius"/>
    </source>
</evidence>
<sequence length="78" mass="8871">MGDDNNKSFKHTFKNMRRSCRGGRRRGAWFPFFSGPCPWYFCPKSVVGCLILVSLLLCGVNIYGVIIITLLILLFILV</sequence>